<keyword evidence="4 5" id="KW-0067">ATP-binding</keyword>
<comment type="function">
    <text evidence="5">Catalyzes the specific phosphorylation of arginine residues in proteins.</text>
</comment>
<dbReference type="NCBIfam" id="NF002194">
    <property type="entry name" value="PRK01059.1-4"/>
    <property type="match status" value="1"/>
</dbReference>
<feature type="short sequence motif" description="RDXXRA motif of the pArg binding pocket involved in allosteric regulation" evidence="5">
    <location>
        <begin position="336"/>
        <end position="341"/>
    </location>
</feature>
<dbReference type="GO" id="GO:0046314">
    <property type="term" value="P:phosphocreatine biosynthetic process"/>
    <property type="evidence" value="ECO:0007669"/>
    <property type="project" value="InterPro"/>
</dbReference>
<dbReference type="CDD" id="cd07930">
    <property type="entry name" value="bacterial_phosphagen_kinase"/>
    <property type="match status" value="1"/>
</dbReference>
<evidence type="ECO:0000256" key="3">
    <source>
        <dbReference type="ARBA" id="ARBA00022777"/>
    </source>
</evidence>
<dbReference type="GO" id="GO:0005524">
    <property type="term" value="F:ATP binding"/>
    <property type="evidence" value="ECO:0007669"/>
    <property type="project" value="UniProtKB-UniRule"/>
</dbReference>
<dbReference type="InterPro" id="IPR022415">
    <property type="entry name" value="ATP-guanido_PTrfase_AS"/>
</dbReference>
<proteinExistence type="inferred from homology"/>
<feature type="region of interest" description="Disordered" evidence="8">
    <location>
        <begin position="346"/>
        <end position="375"/>
    </location>
</feature>
<dbReference type="Gene3D" id="3.30.590.10">
    <property type="entry name" value="Glutamine synthetase/guanido kinase, catalytic domain"/>
    <property type="match status" value="1"/>
</dbReference>
<feature type="compositionally biased region" description="Polar residues" evidence="8">
    <location>
        <begin position="365"/>
        <end position="375"/>
    </location>
</feature>
<dbReference type="Proteomes" id="UP000475117">
    <property type="component" value="Chromosome"/>
</dbReference>
<comment type="catalytic activity">
    <reaction evidence="5">
        <text>L-arginyl-[protein] + ATP = N(omega)-phospho-L-arginyl-[protein] + ADP + H(+)</text>
        <dbReference type="Rhea" id="RHEA:43384"/>
        <dbReference type="Rhea" id="RHEA-COMP:10532"/>
        <dbReference type="Rhea" id="RHEA-COMP:10533"/>
        <dbReference type="ChEBI" id="CHEBI:15378"/>
        <dbReference type="ChEBI" id="CHEBI:29965"/>
        <dbReference type="ChEBI" id="CHEBI:30616"/>
        <dbReference type="ChEBI" id="CHEBI:83226"/>
        <dbReference type="ChEBI" id="CHEBI:456216"/>
        <dbReference type="EC" id="2.7.14.1"/>
    </reaction>
</comment>
<evidence type="ECO:0000256" key="5">
    <source>
        <dbReference type="HAMAP-Rule" id="MF_00602"/>
    </source>
</evidence>
<dbReference type="EMBL" id="CP066776">
    <property type="protein sequence ID" value="QQL46433.1"/>
    <property type="molecule type" value="Genomic_DNA"/>
</dbReference>
<feature type="binding site" evidence="5 6">
    <location>
        <position position="90"/>
    </location>
    <ligand>
        <name>ATP</name>
        <dbReference type="ChEBI" id="CHEBI:30616"/>
    </ligand>
</feature>
<evidence type="ECO:0000313" key="10">
    <source>
        <dbReference type="Proteomes" id="UP000475117"/>
    </source>
</evidence>
<dbReference type="SUPFAM" id="SSF55931">
    <property type="entry name" value="Glutamine synthetase/guanido kinase"/>
    <property type="match status" value="1"/>
</dbReference>
<comment type="activity regulation">
    <text evidence="5">Appears to be allosterically activated by the binding of pArg-containing polypeptides to the pArg-binding pocket localized in the C-terminal domain of McsB.</text>
</comment>
<keyword evidence="3 5" id="KW-0418">Kinase</keyword>
<feature type="binding site" evidence="5 6">
    <location>
        <begin position="206"/>
        <end position="211"/>
    </location>
    <ligand>
        <name>ATP</name>
        <dbReference type="ChEBI" id="CHEBI:30616"/>
    </ligand>
</feature>
<dbReference type="HAMAP" id="MF_00602">
    <property type="entry name" value="Prot_Arg_kinase"/>
    <property type="match status" value="1"/>
</dbReference>
<dbReference type="PANTHER" id="PTHR11547:SF38">
    <property type="entry name" value="ARGININE KINASE 1-RELATED"/>
    <property type="match status" value="1"/>
</dbReference>
<dbReference type="PROSITE" id="PS00112">
    <property type="entry name" value="PHOSPHAGEN_KINASE"/>
    <property type="match status" value="1"/>
</dbReference>
<evidence type="ECO:0000256" key="1">
    <source>
        <dbReference type="ARBA" id="ARBA00022679"/>
    </source>
</evidence>
<dbReference type="EC" id="2.7.14.1" evidence="5"/>
<keyword evidence="1 5" id="KW-0808">Transferase</keyword>
<evidence type="ECO:0000256" key="2">
    <source>
        <dbReference type="ARBA" id="ARBA00022741"/>
    </source>
</evidence>
<dbReference type="PANTHER" id="PTHR11547">
    <property type="entry name" value="ARGININE OR CREATINE KINASE"/>
    <property type="match status" value="1"/>
</dbReference>
<dbReference type="InterPro" id="IPR000749">
    <property type="entry name" value="ATP-guanido_PTrfase"/>
</dbReference>
<protein>
    <recommendedName>
        <fullName evidence="5">Protein-arginine kinase</fullName>
        <ecNumber evidence="5">2.7.14.1</ecNumber>
    </recommendedName>
</protein>
<organism evidence="9 10">
    <name type="scientific">Sulfuriroseicoccus oceanibius</name>
    <dbReference type="NCBI Taxonomy" id="2707525"/>
    <lineage>
        <taxon>Bacteria</taxon>
        <taxon>Pseudomonadati</taxon>
        <taxon>Verrucomicrobiota</taxon>
        <taxon>Verrucomicrobiia</taxon>
        <taxon>Verrucomicrobiales</taxon>
        <taxon>Verrucomicrobiaceae</taxon>
        <taxon>Sulfuriroseicoccus</taxon>
    </lineage>
</organism>
<evidence type="ECO:0000313" key="9">
    <source>
        <dbReference type="EMBL" id="QQL46433.1"/>
    </source>
</evidence>
<keyword evidence="5" id="KW-0021">Allosteric enzyme</keyword>
<gene>
    <name evidence="5" type="primary">mcsB</name>
    <name evidence="9" type="ORF">G3M56_013620</name>
</gene>
<dbReference type="GO" id="GO:0004111">
    <property type="term" value="F:creatine kinase activity"/>
    <property type="evidence" value="ECO:0007669"/>
    <property type="project" value="InterPro"/>
</dbReference>
<keyword evidence="2 5" id="KW-0547">Nucleotide-binding</keyword>
<evidence type="ECO:0000256" key="4">
    <source>
        <dbReference type="ARBA" id="ARBA00022840"/>
    </source>
</evidence>
<comment type="similarity">
    <text evidence="5 6 7">Belongs to the ATP:guanido phosphotransferase family.</text>
</comment>
<keyword evidence="10" id="KW-1185">Reference proteome</keyword>
<dbReference type="KEGG" id="soa:G3M56_013620"/>
<evidence type="ECO:0000256" key="8">
    <source>
        <dbReference type="SAM" id="MobiDB-lite"/>
    </source>
</evidence>
<evidence type="ECO:0000256" key="7">
    <source>
        <dbReference type="RuleBase" id="RU000505"/>
    </source>
</evidence>
<dbReference type="InterPro" id="IPR022414">
    <property type="entry name" value="ATP-guanido_PTrfase_cat"/>
</dbReference>
<dbReference type="GO" id="GO:0005615">
    <property type="term" value="C:extracellular space"/>
    <property type="evidence" value="ECO:0007669"/>
    <property type="project" value="TreeGrafter"/>
</dbReference>
<feature type="binding site" evidence="5 6">
    <location>
        <position position="124"/>
    </location>
    <ligand>
        <name>ATP</name>
        <dbReference type="ChEBI" id="CHEBI:30616"/>
    </ligand>
</feature>
<evidence type="ECO:0000256" key="6">
    <source>
        <dbReference type="PROSITE-ProRule" id="PRU00843"/>
    </source>
</evidence>
<dbReference type="Pfam" id="PF00217">
    <property type="entry name" value="ATP-gua_Ptrans"/>
    <property type="match status" value="1"/>
</dbReference>
<feature type="binding site" evidence="5 6">
    <location>
        <begin position="175"/>
        <end position="179"/>
    </location>
    <ligand>
        <name>ATP</name>
        <dbReference type="ChEBI" id="CHEBI:30616"/>
    </ligand>
</feature>
<feature type="binding site" evidence="5 6">
    <location>
        <begin position="27"/>
        <end position="31"/>
    </location>
    <ligand>
        <name>ATP</name>
        <dbReference type="ChEBI" id="CHEBI:30616"/>
    </ligand>
</feature>
<name>A0A6B3LBJ9_9BACT</name>
<reference evidence="9 10" key="1">
    <citation type="submission" date="2020-12" db="EMBL/GenBank/DDBJ databases">
        <title>Sulforoseuscoccus oceanibium gen. nov., sp. nov., a representative of the phylum Verrucomicrobia with special cytoplasmic membrane, and proposal of Sulforoseuscoccusaceae fam. nov.</title>
        <authorList>
            <person name="Xi F."/>
        </authorList>
    </citation>
    <scope>NUCLEOTIDE SEQUENCE [LARGE SCALE GENOMIC DNA]</scope>
    <source>
        <strain evidence="9 10">T37</strain>
    </source>
</reference>
<dbReference type="InterPro" id="IPR023660">
    <property type="entry name" value="Arg_Kinase"/>
</dbReference>
<dbReference type="GO" id="GO:1990424">
    <property type="term" value="F:protein arginine kinase activity"/>
    <property type="evidence" value="ECO:0007669"/>
    <property type="project" value="UniProtKB-EC"/>
</dbReference>
<accession>A0A6B3LBJ9</accession>
<dbReference type="AlphaFoldDB" id="A0A6B3LBJ9"/>
<dbReference type="PROSITE" id="PS51510">
    <property type="entry name" value="PHOSPHAGEN_KINASE_C"/>
    <property type="match status" value="1"/>
</dbReference>
<dbReference type="InterPro" id="IPR014746">
    <property type="entry name" value="Gln_synth/guanido_kin_cat_dom"/>
</dbReference>
<sequence>MRFSTLLKYPADWMTGGQQRSNGVVVSSRIRLARNLCDEVFPSWAKPDQRMHALDRILPAVEALPEMERGFSKSLDSLSAIDKRVLVERHLISREQAGNANGSAVVINRSQSLSIMINEEDHLRIQAIFPGFDLEKAYDFIDRVDSSLEQELDYAFDTKYGYLTSCPSNLGTGMRASVMLHLPGLVLSHQIGKVIAAANRIGLAVRGIFGEGSEAQANLFQVSNQRTLGESERDIIERLQRVIERTIRHELAAREKLLEDNATMVRDQIGRAYANLRFAHVMTSKEALNQLSLMRLGMDCGLIPEWSDESLELLLMEIQPAHLQLLAKETLSPEQRDVVRAELLRTKLKSVPEPDMPSDSDGTWDATSPSGDETR</sequence>